<keyword evidence="12" id="KW-1185">Reference proteome</keyword>
<dbReference type="GeneTree" id="ENSGT00940000158243"/>
<feature type="compositionally biased region" description="Basic and acidic residues" evidence="10">
    <location>
        <begin position="371"/>
        <end position="391"/>
    </location>
</feature>
<dbReference type="GO" id="GO:0005654">
    <property type="term" value="C:nucleoplasm"/>
    <property type="evidence" value="ECO:0007669"/>
    <property type="project" value="UniProtKB-ARBA"/>
</dbReference>
<evidence type="ECO:0000256" key="5">
    <source>
        <dbReference type="ARBA" id="ARBA00023159"/>
    </source>
</evidence>
<evidence type="ECO:0000256" key="10">
    <source>
        <dbReference type="SAM" id="MobiDB-lite"/>
    </source>
</evidence>
<accession>A0A8C7ZB20</accession>
<dbReference type="GO" id="GO:0003712">
    <property type="term" value="F:transcription coregulator activity"/>
    <property type="evidence" value="ECO:0007669"/>
    <property type="project" value="InterPro"/>
</dbReference>
<reference evidence="11" key="1">
    <citation type="submission" date="2025-08" db="UniProtKB">
        <authorList>
            <consortium name="Ensembl"/>
        </authorList>
    </citation>
    <scope>IDENTIFICATION</scope>
</reference>
<feature type="region of interest" description="Disordered" evidence="10">
    <location>
        <begin position="354"/>
        <end position="412"/>
    </location>
</feature>
<evidence type="ECO:0000256" key="1">
    <source>
        <dbReference type="ARBA" id="ARBA00004123"/>
    </source>
</evidence>
<dbReference type="AlphaFoldDB" id="A0A8C7ZB20"/>
<proteinExistence type="inferred from homology"/>
<comment type="subcellular location">
    <subcellularLocation>
        <location evidence="1">Nucleus</location>
    </subcellularLocation>
</comment>
<dbReference type="GO" id="GO:0006357">
    <property type="term" value="P:regulation of transcription by RNA polymerase II"/>
    <property type="evidence" value="ECO:0007669"/>
    <property type="project" value="InterPro"/>
</dbReference>
<evidence type="ECO:0000256" key="3">
    <source>
        <dbReference type="ARBA" id="ARBA00020634"/>
    </source>
</evidence>
<evidence type="ECO:0000256" key="7">
    <source>
        <dbReference type="ARBA" id="ARBA00023242"/>
    </source>
</evidence>
<dbReference type="Pfam" id="PF04934">
    <property type="entry name" value="Med6"/>
    <property type="match status" value="1"/>
</dbReference>
<keyword evidence="5" id="KW-0010">Activator</keyword>
<evidence type="ECO:0000256" key="8">
    <source>
        <dbReference type="ARBA" id="ARBA00025687"/>
    </source>
</evidence>
<evidence type="ECO:0000256" key="6">
    <source>
        <dbReference type="ARBA" id="ARBA00023163"/>
    </source>
</evidence>
<dbReference type="PANTHER" id="PTHR13104">
    <property type="entry name" value="MED-6-RELATED"/>
    <property type="match status" value="1"/>
</dbReference>
<name>A0A8C7ZB20_9TELE</name>
<keyword evidence="6" id="KW-0804">Transcription</keyword>
<organism evidence="11 12">
    <name type="scientific">Oryzias sinensis</name>
    <name type="common">Chinese medaka</name>
    <dbReference type="NCBI Taxonomy" id="183150"/>
    <lineage>
        <taxon>Eukaryota</taxon>
        <taxon>Metazoa</taxon>
        <taxon>Chordata</taxon>
        <taxon>Craniata</taxon>
        <taxon>Vertebrata</taxon>
        <taxon>Euteleostomi</taxon>
        <taxon>Actinopterygii</taxon>
        <taxon>Neopterygii</taxon>
        <taxon>Teleostei</taxon>
        <taxon>Neoteleostei</taxon>
        <taxon>Acanthomorphata</taxon>
        <taxon>Ovalentaria</taxon>
        <taxon>Atherinomorphae</taxon>
        <taxon>Beloniformes</taxon>
        <taxon>Adrianichthyidae</taxon>
        <taxon>Oryziinae</taxon>
        <taxon>Oryzias</taxon>
    </lineage>
</organism>
<keyword evidence="7" id="KW-0539">Nucleus</keyword>
<dbReference type="InterPro" id="IPR038566">
    <property type="entry name" value="Mediator_Med6_sf"/>
</dbReference>
<feature type="compositionally biased region" description="Polar residues" evidence="10">
    <location>
        <begin position="52"/>
        <end position="68"/>
    </location>
</feature>
<feature type="region of interest" description="Disordered" evidence="10">
    <location>
        <begin position="49"/>
        <end position="102"/>
    </location>
</feature>
<evidence type="ECO:0000256" key="9">
    <source>
        <dbReference type="ARBA" id="ARBA00031259"/>
    </source>
</evidence>
<protein>
    <recommendedName>
        <fullName evidence="3">Mediator of RNA polymerase II transcription subunit 6</fullName>
    </recommendedName>
    <alternativeName>
        <fullName evidence="9">Mediator complex subunit 6</fullName>
    </alternativeName>
</protein>
<dbReference type="Ensembl" id="ENSOSIT00000042688.1">
    <property type="protein sequence ID" value="ENSOSIP00000040527.1"/>
    <property type="gene ID" value="ENSOSIG00000019741.1"/>
</dbReference>
<dbReference type="InterPro" id="IPR007018">
    <property type="entry name" value="Mediator_Med6"/>
</dbReference>
<dbReference type="Gene3D" id="3.10.450.580">
    <property type="entry name" value="Mediator complex, subunit Med6"/>
    <property type="match status" value="1"/>
</dbReference>
<reference evidence="11" key="2">
    <citation type="submission" date="2025-09" db="UniProtKB">
        <authorList>
            <consortium name="Ensembl"/>
        </authorList>
    </citation>
    <scope>IDENTIFICATION</scope>
</reference>
<evidence type="ECO:0000256" key="4">
    <source>
        <dbReference type="ARBA" id="ARBA00023015"/>
    </source>
</evidence>
<evidence type="ECO:0000313" key="12">
    <source>
        <dbReference type="Proteomes" id="UP000694383"/>
    </source>
</evidence>
<comment type="function">
    <text evidence="8">Component of the Mediator complex, a coactivator involved in the regulated transcription of nearly all RNA polymerase II-dependent genes. Mediator functions as a bridge to convey information from gene-specific regulatory proteins to the basal RNA polymerase II transcription machinery. Mediator is recruited to promoters by direct interactions with regulatory proteins and serves as a scaffold for the assembly of a functional preinitiation complex with RNA polymerase II and the general transcription factors.</text>
</comment>
<dbReference type="FunFam" id="3.10.450.580:FF:000001">
    <property type="entry name" value="Mediator of RNA polymerase II transcription subunit 6"/>
    <property type="match status" value="1"/>
</dbReference>
<dbReference type="GO" id="GO:0016592">
    <property type="term" value="C:mediator complex"/>
    <property type="evidence" value="ECO:0007669"/>
    <property type="project" value="InterPro"/>
</dbReference>
<comment type="similarity">
    <text evidence="2">Belongs to the Mediator complex subunit 6 family.</text>
</comment>
<keyword evidence="4" id="KW-0805">Transcription regulation</keyword>
<evidence type="ECO:0000313" key="11">
    <source>
        <dbReference type="Ensembl" id="ENSOSIP00000040527.1"/>
    </source>
</evidence>
<sequence>MSDCNSTRSLLRADSEELLVCRPASPPPHLKEVPAVNPLVNTHIESFKRNPRQSLTPTHVHYTPSSSRILRRTPSDGAIKKSGPSNCLEPLPEKSALENSAGGGFSGLKEDCSGVLRLPNPNLVFPPTPRRRCAPERPKTLDFVVRPRPSPRARCDVFRAEARSRAHRQTLSHDNLLGISWVDSSWVPILNPGNVLDYFSERSNPFYERSCNNEVVKMQRLSLEHLNQMVGVEYILLHAQEPILYIIRKQQRQSPTQVVPLADFYIIAGVVYQAPDLGTVISSRTLSAVHGIQSAFDEAMSYCRYHPSKGYWWQFKDQEEKEKAKPKSKKKEELSSLFQRHRVDTLLMDLRSKFPPTFYQPKPGDKPIPVEVKKEPEAPAETVKQEERESAAKTSAPTPSSKPPPEKRARLQ</sequence>
<dbReference type="Proteomes" id="UP000694383">
    <property type="component" value="Unplaced"/>
</dbReference>
<evidence type="ECO:0000256" key="2">
    <source>
        <dbReference type="ARBA" id="ARBA00007526"/>
    </source>
</evidence>